<dbReference type="EMBL" id="JBBNAG010000001">
    <property type="protein sequence ID" value="KAK9166357.1"/>
    <property type="molecule type" value="Genomic_DNA"/>
</dbReference>
<dbReference type="Proteomes" id="UP001419268">
    <property type="component" value="Unassembled WGS sequence"/>
</dbReference>
<reference evidence="2 3" key="1">
    <citation type="submission" date="2024-01" db="EMBL/GenBank/DDBJ databases">
        <title>Genome assemblies of Stephania.</title>
        <authorList>
            <person name="Yang L."/>
        </authorList>
    </citation>
    <scope>NUCLEOTIDE SEQUENCE [LARGE SCALE GENOMIC DNA]</scope>
    <source>
        <strain evidence="2">JXDWG</strain>
        <tissue evidence="2">Leaf</tissue>
    </source>
</reference>
<proteinExistence type="predicted"/>
<organism evidence="2 3">
    <name type="scientific">Stephania cephalantha</name>
    <dbReference type="NCBI Taxonomy" id="152367"/>
    <lineage>
        <taxon>Eukaryota</taxon>
        <taxon>Viridiplantae</taxon>
        <taxon>Streptophyta</taxon>
        <taxon>Embryophyta</taxon>
        <taxon>Tracheophyta</taxon>
        <taxon>Spermatophyta</taxon>
        <taxon>Magnoliopsida</taxon>
        <taxon>Ranunculales</taxon>
        <taxon>Menispermaceae</taxon>
        <taxon>Menispermoideae</taxon>
        <taxon>Cissampelideae</taxon>
        <taxon>Stephania</taxon>
    </lineage>
</organism>
<accession>A0AAP0Q3G4</accession>
<evidence type="ECO:0000313" key="2">
    <source>
        <dbReference type="EMBL" id="KAK9166357.1"/>
    </source>
</evidence>
<comment type="caution">
    <text evidence="2">The sequence shown here is derived from an EMBL/GenBank/DDBJ whole genome shotgun (WGS) entry which is preliminary data.</text>
</comment>
<feature type="region of interest" description="Disordered" evidence="1">
    <location>
        <begin position="1"/>
        <end position="31"/>
    </location>
</feature>
<sequence>MASLSGVHPLASFSNASSRTPHRRHTHGLDGKLKRIAKTMRSRAKCGNFSSLSSIYMEILNVLCCPYFLDSQGQDVQHASQPYYVVSRMAHLYHLSRGNGKDTLRKKVGHGLMGSTFCLEHNKLYMQLAIVFVLAYIIRQIIVSGEVFICSRP</sequence>
<keyword evidence="3" id="KW-1185">Reference proteome</keyword>
<dbReference type="AlphaFoldDB" id="A0AAP0Q3G4"/>
<gene>
    <name evidence="2" type="ORF">Scep_001548</name>
</gene>
<evidence type="ECO:0000313" key="3">
    <source>
        <dbReference type="Proteomes" id="UP001419268"/>
    </source>
</evidence>
<name>A0AAP0Q3G4_9MAGN</name>
<evidence type="ECO:0000256" key="1">
    <source>
        <dbReference type="SAM" id="MobiDB-lite"/>
    </source>
</evidence>
<protein>
    <submittedName>
        <fullName evidence="2">Uncharacterized protein</fullName>
    </submittedName>
</protein>